<gene>
    <name evidence="11" type="ORF">HYH03_018186</name>
</gene>
<protein>
    <recommendedName>
        <fullName evidence="10">PSI-G</fullName>
    </recommendedName>
</protein>
<organism evidence="11 12">
    <name type="scientific">Edaphochlamys debaryana</name>
    <dbReference type="NCBI Taxonomy" id="47281"/>
    <lineage>
        <taxon>Eukaryota</taxon>
        <taxon>Viridiplantae</taxon>
        <taxon>Chlorophyta</taxon>
        <taxon>core chlorophytes</taxon>
        <taxon>Chlorophyceae</taxon>
        <taxon>CS clade</taxon>
        <taxon>Chlamydomonadales</taxon>
        <taxon>Chlamydomonadales incertae sedis</taxon>
        <taxon>Edaphochlamys</taxon>
    </lineage>
</organism>
<evidence type="ECO:0000256" key="8">
    <source>
        <dbReference type="ARBA" id="ARBA00022836"/>
    </source>
</evidence>
<evidence type="ECO:0000256" key="7">
    <source>
        <dbReference type="ARBA" id="ARBA00022692"/>
    </source>
</evidence>
<dbReference type="Pfam" id="PF01241">
    <property type="entry name" value="PSI_PSAK"/>
    <property type="match status" value="1"/>
</dbReference>
<reference evidence="11" key="1">
    <citation type="journal article" date="2020" name="bioRxiv">
        <title>Comparative genomics of Chlamydomonas.</title>
        <authorList>
            <person name="Craig R.J."/>
            <person name="Hasan A.R."/>
            <person name="Ness R.W."/>
            <person name="Keightley P.D."/>
        </authorList>
    </citation>
    <scope>NUCLEOTIDE SEQUENCE</scope>
    <source>
        <strain evidence="11">CCAP 11/70</strain>
    </source>
</reference>
<dbReference type="GO" id="GO:0009507">
    <property type="term" value="C:chloroplast"/>
    <property type="evidence" value="ECO:0007669"/>
    <property type="project" value="UniProtKB-SubCell"/>
</dbReference>
<accession>A0A836BPN0</accession>
<keyword evidence="7" id="KW-0812">Transmembrane</keyword>
<keyword evidence="8" id="KW-0603">Photosystem I</keyword>
<proteinExistence type="inferred from homology"/>
<dbReference type="InterPro" id="IPR000549">
    <property type="entry name" value="PSI_PsaG/PsaK"/>
</dbReference>
<dbReference type="EMBL" id="JAEHOE010000197">
    <property type="protein sequence ID" value="KAG2482904.1"/>
    <property type="molecule type" value="Genomic_DNA"/>
</dbReference>
<name>A0A836BPN0_9CHLO</name>
<evidence type="ECO:0000256" key="3">
    <source>
        <dbReference type="ARBA" id="ARBA00006458"/>
    </source>
</evidence>
<evidence type="ECO:0000313" key="11">
    <source>
        <dbReference type="EMBL" id="KAG2482904.1"/>
    </source>
</evidence>
<dbReference type="GO" id="GO:0015979">
    <property type="term" value="P:photosynthesis"/>
    <property type="evidence" value="ECO:0007669"/>
    <property type="project" value="UniProtKB-KW"/>
</dbReference>
<evidence type="ECO:0000256" key="9">
    <source>
        <dbReference type="ARBA" id="ARBA00023136"/>
    </source>
</evidence>
<evidence type="ECO:0000256" key="10">
    <source>
        <dbReference type="ARBA" id="ARBA00033434"/>
    </source>
</evidence>
<keyword evidence="12" id="KW-1185">Reference proteome</keyword>
<dbReference type="GO" id="GO:0009522">
    <property type="term" value="C:photosystem I"/>
    <property type="evidence" value="ECO:0007669"/>
    <property type="project" value="UniProtKB-KW"/>
</dbReference>
<keyword evidence="9" id="KW-0472">Membrane</keyword>
<evidence type="ECO:0000256" key="5">
    <source>
        <dbReference type="ARBA" id="ARBA00022531"/>
    </source>
</evidence>
<dbReference type="InterPro" id="IPR023618">
    <property type="entry name" value="PSI_PsaG/PsaK_dom"/>
</dbReference>
<dbReference type="PANTHER" id="PTHR34195">
    <property type="entry name" value="PHOTOSYSTEM I REACTION CENTER SUBUNIT V, CHLOROPLASTIC-RELATED"/>
    <property type="match status" value="1"/>
</dbReference>
<dbReference type="OrthoDB" id="494978at2759"/>
<sequence>MQAIQQRSSMRASAVRARPAARRVVVTKAALEPSLVISGSTAAFLTIGRFVFLPWQRSSGALSDACGPKATGNSFSDNLSKPATAFVTNDPAGFTIIDVAGWGALGHAFGFAALALNSLQNL</sequence>
<comment type="similarity">
    <text evidence="3">Belongs to the PsaG/PsaK family.</text>
</comment>
<dbReference type="Proteomes" id="UP000612055">
    <property type="component" value="Unassembled WGS sequence"/>
</dbReference>
<evidence type="ECO:0000256" key="2">
    <source>
        <dbReference type="ARBA" id="ARBA00004229"/>
    </source>
</evidence>
<keyword evidence="6" id="KW-0934">Plastid</keyword>
<evidence type="ECO:0000256" key="1">
    <source>
        <dbReference type="ARBA" id="ARBA00004141"/>
    </source>
</evidence>
<dbReference type="PANTHER" id="PTHR34195:SF1">
    <property type="entry name" value="PHOTOSYSTEM I REACTION CENTER SUBUNIT V, CHLOROPLASTIC"/>
    <property type="match status" value="1"/>
</dbReference>
<dbReference type="AlphaFoldDB" id="A0A836BPN0"/>
<comment type="subcellular location">
    <subcellularLocation>
        <location evidence="1">Membrane</location>
        <topology evidence="1">Multi-pass membrane protein</topology>
    </subcellularLocation>
    <subcellularLocation>
        <location evidence="2">Plastid</location>
        <location evidence="2">Chloroplast</location>
    </subcellularLocation>
</comment>
<evidence type="ECO:0000256" key="6">
    <source>
        <dbReference type="ARBA" id="ARBA00022640"/>
    </source>
</evidence>
<dbReference type="InterPro" id="IPR016370">
    <property type="entry name" value="PSI_PsaG/PsaK_pln"/>
</dbReference>
<keyword evidence="5" id="KW-0602">Photosynthesis</keyword>
<evidence type="ECO:0000256" key="4">
    <source>
        <dbReference type="ARBA" id="ARBA00022528"/>
    </source>
</evidence>
<keyword evidence="4" id="KW-0150">Chloroplast</keyword>
<dbReference type="Gene3D" id="1.10.286.40">
    <property type="entry name" value="Chlorophyll a-b binding protein like"/>
    <property type="match status" value="1"/>
</dbReference>
<evidence type="ECO:0000313" key="12">
    <source>
        <dbReference type="Proteomes" id="UP000612055"/>
    </source>
</evidence>
<comment type="caution">
    <text evidence="11">The sequence shown here is derived from an EMBL/GenBank/DDBJ whole genome shotgun (WGS) entry which is preliminary data.</text>
</comment>